<dbReference type="EMBL" id="FMPI01000011">
    <property type="protein sequence ID" value="SCT06068.1"/>
    <property type="molecule type" value="Genomic_DNA"/>
</dbReference>
<dbReference type="Proteomes" id="UP000095412">
    <property type="component" value="Unassembled WGS sequence"/>
</dbReference>
<gene>
    <name evidence="4" type="ORF">SAMEA2297795_01758</name>
    <name evidence="3" type="ORF">SAMEA2297796_01669</name>
</gene>
<evidence type="ECO:0000313" key="3">
    <source>
        <dbReference type="EMBL" id="SCT06068.1"/>
    </source>
</evidence>
<dbReference type="InterPro" id="IPR022742">
    <property type="entry name" value="Hydrolase_4"/>
</dbReference>
<evidence type="ECO:0000259" key="2">
    <source>
        <dbReference type="Pfam" id="PF12146"/>
    </source>
</evidence>
<evidence type="ECO:0000313" key="5">
    <source>
        <dbReference type="Proteomes" id="UP000095412"/>
    </source>
</evidence>
<dbReference type="PANTHER" id="PTHR11614">
    <property type="entry name" value="PHOSPHOLIPASE-RELATED"/>
    <property type="match status" value="1"/>
</dbReference>
<reference evidence="4 6" key="2">
    <citation type="submission" date="2016-09" db="EMBL/GenBank/DDBJ databases">
        <authorList>
            <consortium name="Pathogen Informatics"/>
        </authorList>
    </citation>
    <scope>NUCLEOTIDE SEQUENCE [LARGE SCALE GENOMIC DNA]</scope>
    <source>
        <strain evidence="4 6">82B</strain>
    </source>
</reference>
<accession>A0A1D4N5X5</accession>
<protein>
    <submittedName>
        <fullName evidence="4">Lysophospholipase</fullName>
    </submittedName>
</protein>
<evidence type="ECO:0000313" key="4">
    <source>
        <dbReference type="EMBL" id="SCT09200.1"/>
    </source>
</evidence>
<sequence length="329" mass="38520">MYRMKDVEYGGYDMSKYEFKITVADGTMLEAKLNKAKKETIGVVHLLHGMAEHMDRYDRLVESLNQQGYDVLRHNHRGHGKDIDEHTRGQIDDLSQVAEDTYEIAQTMCAHYSHIPYIVIGHSMGSIVARIFIQKYPSAAQGVILSGTMQYPRYLGVPMTIILKVITLFFGKHRRMTWLNRIMYRSFNKNIDHQKTSSDWLSNDAHEVEQFIKDPYTGFLVSNQLIYQTVKHMIQTSRAQNIKKMNPYLPILLISGKDDPLGEYGKGIRKLGKLYKKAGIHHITVHLYKNKRHEVLFEQGFHETWDHMYEWIKKQILNKQKHEDKHKES</sequence>
<feature type="transmembrane region" description="Helical" evidence="1">
    <location>
        <begin position="153"/>
        <end position="171"/>
    </location>
</feature>
<name>A0A1D4N5X5_9STAP</name>
<dbReference type="InterPro" id="IPR029058">
    <property type="entry name" value="AB_hydrolase_fold"/>
</dbReference>
<organism evidence="4 6">
    <name type="scientific">Staphylococcus caeli</name>
    <dbReference type="NCBI Taxonomy" id="2201815"/>
    <lineage>
        <taxon>Bacteria</taxon>
        <taxon>Bacillati</taxon>
        <taxon>Bacillota</taxon>
        <taxon>Bacilli</taxon>
        <taxon>Bacillales</taxon>
        <taxon>Staphylococcaceae</taxon>
        <taxon>Staphylococcus</taxon>
    </lineage>
</organism>
<dbReference type="SUPFAM" id="SSF53474">
    <property type="entry name" value="alpha/beta-Hydrolases"/>
    <property type="match status" value="1"/>
</dbReference>
<reference evidence="3 5" key="1">
    <citation type="submission" date="2016-09" db="EMBL/GenBank/DDBJ databases">
        <authorList>
            <consortium name="Pathogen Informatics"/>
            <person name="Sun Q."/>
            <person name="Inoue M."/>
        </authorList>
    </citation>
    <scope>NUCLEOTIDE SEQUENCE [LARGE SCALE GENOMIC DNA]</scope>
    <source>
        <strain evidence="3 5">82C</strain>
    </source>
</reference>
<dbReference type="Gene3D" id="3.40.50.1820">
    <property type="entry name" value="alpha/beta hydrolase"/>
    <property type="match status" value="1"/>
</dbReference>
<evidence type="ECO:0000256" key="1">
    <source>
        <dbReference type="SAM" id="Phobius"/>
    </source>
</evidence>
<dbReference type="Proteomes" id="UP000095768">
    <property type="component" value="Unassembled WGS sequence"/>
</dbReference>
<dbReference type="InterPro" id="IPR051044">
    <property type="entry name" value="MAG_DAG_Lipase"/>
</dbReference>
<keyword evidence="1" id="KW-0812">Transmembrane</keyword>
<keyword evidence="1" id="KW-0472">Membrane</keyword>
<feature type="transmembrane region" description="Helical" evidence="1">
    <location>
        <begin position="115"/>
        <end position="133"/>
    </location>
</feature>
<evidence type="ECO:0000313" key="6">
    <source>
        <dbReference type="Proteomes" id="UP000095768"/>
    </source>
</evidence>
<dbReference type="Pfam" id="PF12146">
    <property type="entry name" value="Hydrolase_4"/>
    <property type="match status" value="1"/>
</dbReference>
<dbReference type="AlphaFoldDB" id="A0A1D4N5X5"/>
<dbReference type="EMBL" id="FMPG01000007">
    <property type="protein sequence ID" value="SCT09200.1"/>
    <property type="molecule type" value="Genomic_DNA"/>
</dbReference>
<keyword evidence="1" id="KW-1133">Transmembrane helix</keyword>
<proteinExistence type="predicted"/>
<feature type="domain" description="Serine aminopeptidase S33" evidence="2">
    <location>
        <begin position="40"/>
        <end position="299"/>
    </location>
</feature>
<keyword evidence="5" id="KW-1185">Reference proteome</keyword>